<dbReference type="EMBL" id="CABPSI010000003">
    <property type="protein sequence ID" value="VVE24192.1"/>
    <property type="molecule type" value="Genomic_DNA"/>
</dbReference>
<proteinExistence type="predicted"/>
<sequence>MAYPVIPACFPKTCLRQRRSTAQSTFEIRANTPVNDSVYDRIGLQTGALAASTGRALTR</sequence>
<accession>A0A5E4WH73</accession>
<reference evidence="1 2" key="1">
    <citation type="submission" date="2019-08" db="EMBL/GenBank/DDBJ databases">
        <authorList>
            <person name="Peeters C."/>
        </authorList>
    </citation>
    <scope>NUCLEOTIDE SEQUENCE [LARGE SCALE GENOMIC DNA]</scope>
    <source>
        <strain evidence="1 2">LMG 31115</strain>
    </source>
</reference>
<evidence type="ECO:0000313" key="2">
    <source>
        <dbReference type="Proteomes" id="UP000333828"/>
    </source>
</evidence>
<keyword evidence="2" id="KW-1185">Reference proteome</keyword>
<dbReference type="AlphaFoldDB" id="A0A5E4WH73"/>
<name>A0A5E4WH73_9BURK</name>
<gene>
    <name evidence="1" type="ORF">PIN31115_03301</name>
</gene>
<evidence type="ECO:0000313" key="1">
    <source>
        <dbReference type="EMBL" id="VVE24192.1"/>
    </source>
</evidence>
<dbReference type="Proteomes" id="UP000333828">
    <property type="component" value="Unassembled WGS sequence"/>
</dbReference>
<protein>
    <submittedName>
        <fullName evidence="1">Uncharacterized protein</fullName>
    </submittedName>
</protein>
<organism evidence="1 2">
    <name type="scientific">Pandoraea iniqua</name>
    <dbReference type="NCBI Taxonomy" id="2508288"/>
    <lineage>
        <taxon>Bacteria</taxon>
        <taxon>Pseudomonadati</taxon>
        <taxon>Pseudomonadota</taxon>
        <taxon>Betaproteobacteria</taxon>
        <taxon>Burkholderiales</taxon>
        <taxon>Burkholderiaceae</taxon>
        <taxon>Pandoraea</taxon>
    </lineage>
</organism>